<evidence type="ECO:0000313" key="5">
    <source>
        <dbReference type="Proteomes" id="UP001597511"/>
    </source>
</evidence>
<dbReference type="RefSeq" id="WP_386096290.1">
    <property type="nucleotide sequence ID" value="NZ_JBHUOZ010000001.1"/>
</dbReference>
<dbReference type="InterPro" id="IPR009057">
    <property type="entry name" value="Homeodomain-like_sf"/>
</dbReference>
<gene>
    <name evidence="4" type="ORF">ACFS6H_06055</name>
</gene>
<evidence type="ECO:0000256" key="2">
    <source>
        <dbReference type="PROSITE-ProRule" id="PRU00335"/>
    </source>
</evidence>
<name>A0ABW6A2J7_9BACT</name>
<evidence type="ECO:0000256" key="1">
    <source>
        <dbReference type="ARBA" id="ARBA00023125"/>
    </source>
</evidence>
<dbReference type="Gene3D" id="1.10.357.10">
    <property type="entry name" value="Tetracycline Repressor, domain 2"/>
    <property type="match status" value="1"/>
</dbReference>
<organism evidence="4 5">
    <name type="scientific">Terrimonas rubra</name>
    <dbReference type="NCBI Taxonomy" id="1035890"/>
    <lineage>
        <taxon>Bacteria</taxon>
        <taxon>Pseudomonadati</taxon>
        <taxon>Bacteroidota</taxon>
        <taxon>Chitinophagia</taxon>
        <taxon>Chitinophagales</taxon>
        <taxon>Chitinophagaceae</taxon>
        <taxon>Terrimonas</taxon>
    </lineage>
</organism>
<keyword evidence="5" id="KW-1185">Reference proteome</keyword>
<dbReference type="PANTHER" id="PTHR43479:SF11">
    <property type="entry name" value="ACREF_ENVCD OPERON REPRESSOR-RELATED"/>
    <property type="match status" value="1"/>
</dbReference>
<evidence type="ECO:0000259" key="3">
    <source>
        <dbReference type="PROSITE" id="PS50977"/>
    </source>
</evidence>
<evidence type="ECO:0000313" key="4">
    <source>
        <dbReference type="EMBL" id="MFD2919269.1"/>
    </source>
</evidence>
<accession>A0ABW6A2J7</accession>
<protein>
    <submittedName>
        <fullName evidence="4">TetR/AcrR family transcriptional regulator</fullName>
    </submittedName>
</protein>
<dbReference type="Proteomes" id="UP001597511">
    <property type="component" value="Unassembled WGS sequence"/>
</dbReference>
<dbReference type="InterPro" id="IPR001647">
    <property type="entry name" value="HTH_TetR"/>
</dbReference>
<keyword evidence="1 2" id="KW-0238">DNA-binding</keyword>
<dbReference type="EMBL" id="JBHUOZ010000001">
    <property type="protein sequence ID" value="MFD2919269.1"/>
    <property type="molecule type" value="Genomic_DNA"/>
</dbReference>
<dbReference type="PANTHER" id="PTHR43479">
    <property type="entry name" value="ACREF/ENVCD OPERON REPRESSOR-RELATED"/>
    <property type="match status" value="1"/>
</dbReference>
<proteinExistence type="predicted"/>
<feature type="domain" description="HTH tetR-type" evidence="3">
    <location>
        <begin position="1"/>
        <end position="60"/>
    </location>
</feature>
<sequence length="205" mass="23962">MENNNILMNAMILFMQKGPHSITLDEIAQRSGISKKTIYKSYTDKTAFVDAVYKHIINHTEKRLLDITDKGDNAVTEYKNICKTIIALNKHFNPTVISELRRFYYSTYREYKVFRNLFLPTLLSYNIERGIRENVYNDTINSDLFAAHTVYQLEYINKMPASLLQDNSKRHIKQQLVKFILYSLTTPDGKKLVDNTTTNNLTYNN</sequence>
<dbReference type="PROSITE" id="PS50977">
    <property type="entry name" value="HTH_TETR_2"/>
    <property type="match status" value="1"/>
</dbReference>
<dbReference type="SUPFAM" id="SSF46689">
    <property type="entry name" value="Homeodomain-like"/>
    <property type="match status" value="1"/>
</dbReference>
<comment type="caution">
    <text evidence="4">The sequence shown here is derived from an EMBL/GenBank/DDBJ whole genome shotgun (WGS) entry which is preliminary data.</text>
</comment>
<feature type="DNA-binding region" description="H-T-H motif" evidence="2">
    <location>
        <begin position="23"/>
        <end position="42"/>
    </location>
</feature>
<reference evidence="5" key="1">
    <citation type="journal article" date="2019" name="Int. J. Syst. Evol. Microbiol.">
        <title>The Global Catalogue of Microorganisms (GCM) 10K type strain sequencing project: providing services to taxonomists for standard genome sequencing and annotation.</title>
        <authorList>
            <consortium name="The Broad Institute Genomics Platform"/>
            <consortium name="The Broad Institute Genome Sequencing Center for Infectious Disease"/>
            <person name="Wu L."/>
            <person name="Ma J."/>
        </authorList>
    </citation>
    <scope>NUCLEOTIDE SEQUENCE [LARGE SCALE GENOMIC DNA]</scope>
    <source>
        <strain evidence="5">KCTC 23299</strain>
    </source>
</reference>
<dbReference type="Pfam" id="PF00440">
    <property type="entry name" value="TetR_N"/>
    <property type="match status" value="1"/>
</dbReference>
<dbReference type="InterPro" id="IPR050624">
    <property type="entry name" value="HTH-type_Tx_Regulator"/>
</dbReference>